<evidence type="ECO:0000313" key="3">
    <source>
        <dbReference type="EMBL" id="GEN64459.1"/>
    </source>
</evidence>
<dbReference type="SUPFAM" id="SSF53067">
    <property type="entry name" value="Actin-like ATPase domain"/>
    <property type="match status" value="1"/>
</dbReference>
<comment type="catalytic activity">
    <reaction evidence="2">
        <text>1,6-anhydro-N-acetyl-beta-muramate + ATP + H2O = N-acetyl-D-muramate 6-phosphate + ADP + H(+)</text>
        <dbReference type="Rhea" id="RHEA:24952"/>
        <dbReference type="ChEBI" id="CHEBI:15377"/>
        <dbReference type="ChEBI" id="CHEBI:15378"/>
        <dbReference type="ChEBI" id="CHEBI:30616"/>
        <dbReference type="ChEBI" id="CHEBI:58690"/>
        <dbReference type="ChEBI" id="CHEBI:58722"/>
        <dbReference type="ChEBI" id="CHEBI:456216"/>
        <dbReference type="EC" id="2.7.1.170"/>
    </reaction>
</comment>
<dbReference type="Proteomes" id="UP000321746">
    <property type="component" value="Unassembled WGS sequence"/>
</dbReference>
<dbReference type="HAMAP" id="MF_01270">
    <property type="entry name" value="AnhMurNAc_kinase"/>
    <property type="match status" value="1"/>
</dbReference>
<evidence type="ECO:0000256" key="1">
    <source>
        <dbReference type="ARBA" id="ARBA00023277"/>
    </source>
</evidence>
<dbReference type="GO" id="GO:0016773">
    <property type="term" value="F:phosphotransferase activity, alcohol group as acceptor"/>
    <property type="evidence" value="ECO:0007669"/>
    <property type="project" value="UniProtKB-UniRule"/>
</dbReference>
<reference evidence="3 4" key="1">
    <citation type="submission" date="2019-07" db="EMBL/GenBank/DDBJ databases">
        <title>Whole genome shotgun sequence of Acetobacter oeni NBRC 105207.</title>
        <authorList>
            <person name="Hosoyama A."/>
            <person name="Uohara A."/>
            <person name="Ohji S."/>
            <person name="Ichikawa N."/>
        </authorList>
    </citation>
    <scope>NUCLEOTIDE SEQUENCE [LARGE SCALE GENOMIC DNA]</scope>
    <source>
        <strain evidence="3 4">NBRC 105207</strain>
    </source>
</reference>
<gene>
    <name evidence="2 3" type="primary">anmK</name>
    <name evidence="3" type="ORF">AOE01nite_26830</name>
</gene>
<protein>
    <recommendedName>
        <fullName evidence="2">Anhydro-N-acetylmuramic acid kinase</fullName>
        <ecNumber evidence="2">2.7.1.170</ecNumber>
    </recommendedName>
    <alternativeName>
        <fullName evidence="2">AnhMurNAc kinase</fullName>
    </alternativeName>
</protein>
<keyword evidence="2" id="KW-0547">Nucleotide-binding</keyword>
<comment type="caution">
    <text evidence="3">The sequence shown here is derived from an EMBL/GenBank/DDBJ whole genome shotgun (WGS) entry which is preliminary data.</text>
</comment>
<dbReference type="EC" id="2.7.1.170" evidence="2"/>
<dbReference type="GO" id="GO:0005524">
    <property type="term" value="F:ATP binding"/>
    <property type="evidence" value="ECO:0007669"/>
    <property type="project" value="UniProtKB-UniRule"/>
</dbReference>
<keyword evidence="4" id="KW-1185">Reference proteome</keyword>
<comment type="similarity">
    <text evidence="2">Belongs to the anhydro-N-acetylmuramic acid kinase family.</text>
</comment>
<keyword evidence="2" id="KW-0808">Transferase</keyword>
<dbReference type="NCBIfam" id="NF007141">
    <property type="entry name" value="PRK09585.1-5"/>
    <property type="match status" value="1"/>
</dbReference>
<name>A0A511XNE8_9PROT</name>
<dbReference type="InterPro" id="IPR043129">
    <property type="entry name" value="ATPase_NBD"/>
</dbReference>
<dbReference type="GO" id="GO:0016301">
    <property type="term" value="F:kinase activity"/>
    <property type="evidence" value="ECO:0007669"/>
    <property type="project" value="UniProtKB-KW"/>
</dbReference>
<dbReference type="UniPathway" id="UPA00343"/>
<comment type="function">
    <text evidence="2">Catalyzes the specific phosphorylation of 1,6-anhydro-N-acetylmuramic acid (anhMurNAc) with the simultaneous cleavage of the 1,6-anhydro ring, generating MurNAc-6-P. Is required for the utilization of anhMurNAc either imported from the medium or derived from its own cell wall murein, and thus plays a role in cell wall recycling.</text>
</comment>
<feature type="binding site" evidence="2">
    <location>
        <begin position="12"/>
        <end position="19"/>
    </location>
    <ligand>
        <name>ATP</name>
        <dbReference type="ChEBI" id="CHEBI:30616"/>
    </ligand>
</feature>
<dbReference type="PANTHER" id="PTHR30605:SF0">
    <property type="entry name" value="ANHYDRO-N-ACETYLMURAMIC ACID KINASE"/>
    <property type="match status" value="1"/>
</dbReference>
<dbReference type="AlphaFoldDB" id="A0A511XNE8"/>
<dbReference type="Gene3D" id="3.30.420.40">
    <property type="match status" value="2"/>
</dbReference>
<evidence type="ECO:0000313" key="4">
    <source>
        <dbReference type="Proteomes" id="UP000321746"/>
    </source>
</evidence>
<organism evidence="3 4">
    <name type="scientific">Acetobacter oeni</name>
    <dbReference type="NCBI Taxonomy" id="304077"/>
    <lineage>
        <taxon>Bacteria</taxon>
        <taxon>Pseudomonadati</taxon>
        <taxon>Pseudomonadota</taxon>
        <taxon>Alphaproteobacteria</taxon>
        <taxon>Acetobacterales</taxon>
        <taxon>Acetobacteraceae</taxon>
        <taxon>Acetobacter</taxon>
    </lineage>
</organism>
<keyword evidence="2 3" id="KW-0418">Kinase</keyword>
<comment type="pathway">
    <text evidence="2">Cell wall biogenesis; peptidoglycan recycling.</text>
</comment>
<dbReference type="GO" id="GO:0097175">
    <property type="term" value="P:1,6-anhydro-N-acetyl-beta-muramic acid catabolic process"/>
    <property type="evidence" value="ECO:0007669"/>
    <property type="project" value="UniProtKB-UniRule"/>
</dbReference>
<keyword evidence="2" id="KW-0067">ATP-binding</keyword>
<dbReference type="Pfam" id="PF03702">
    <property type="entry name" value="AnmK"/>
    <property type="match status" value="1"/>
</dbReference>
<proteinExistence type="inferred from homology"/>
<dbReference type="UniPathway" id="UPA00544"/>
<accession>A0A511XNE8</accession>
<comment type="pathway">
    <text evidence="2">Amino-sugar metabolism; 1,6-anhydro-N-acetylmuramate degradation.</text>
</comment>
<dbReference type="GO" id="GO:0006040">
    <property type="term" value="P:amino sugar metabolic process"/>
    <property type="evidence" value="ECO:0007669"/>
    <property type="project" value="InterPro"/>
</dbReference>
<sequence length="371" mass="40097">MTMLTVIGLMSGTSLDGVDAAVIRTDGERTETCGPSLSLPYEPHLRSRMRDLLDRSASLTQDDPELISVEQLITFRHIEAVQQLRLIIPDIDLIGFHGQTILHMPDCHRTWQIGDAVRMSRETGLPVVHDFRSADVAAGGEGAPLVPWYHAAILGKAPKPLAVLNIGGVANMTFIGADHTICACDTGPGNALLDDWAFRHTGRACDFDGQLARAGKVNHTLLEQMLDNPYFSRPAPKSLDRQTFISALDIIADCTPEDGAATLAAFTVEAVRRTPLPAKPAIWYICGGGRHNPSLMNGLRHALEVPVESIDSIGWDGDALEAQCFGFLAVRVLRKLPLSAPMITGTPDMRSGGRLTCIGLSPIPEWLFGGV</sequence>
<dbReference type="GO" id="GO:0009254">
    <property type="term" value="P:peptidoglycan turnover"/>
    <property type="evidence" value="ECO:0007669"/>
    <property type="project" value="UniProtKB-UniRule"/>
</dbReference>
<dbReference type="EMBL" id="BJYG01000042">
    <property type="protein sequence ID" value="GEN64459.1"/>
    <property type="molecule type" value="Genomic_DNA"/>
</dbReference>
<evidence type="ECO:0000256" key="2">
    <source>
        <dbReference type="HAMAP-Rule" id="MF_01270"/>
    </source>
</evidence>
<dbReference type="PANTHER" id="PTHR30605">
    <property type="entry name" value="ANHYDRO-N-ACETYLMURAMIC ACID KINASE"/>
    <property type="match status" value="1"/>
</dbReference>
<dbReference type="InterPro" id="IPR005338">
    <property type="entry name" value="Anhydro_N_Ac-Mur_kinase"/>
</dbReference>
<keyword evidence="1 2" id="KW-0119">Carbohydrate metabolism</keyword>